<comment type="subunit">
    <text evidence="5">Part of the 30S ribosomal subunit. Contacts proteins S5 and S12.</text>
</comment>
<dbReference type="PROSITE" id="PS00053">
    <property type="entry name" value="RIBOSOMAL_S8"/>
    <property type="match status" value="1"/>
</dbReference>
<protein>
    <recommendedName>
        <fullName evidence="4 5">Small ribosomal subunit protein uS8</fullName>
    </recommendedName>
</protein>
<dbReference type="FunFam" id="3.30.1490.10:FF:000001">
    <property type="entry name" value="30S ribosomal protein S8"/>
    <property type="match status" value="1"/>
</dbReference>
<dbReference type="SUPFAM" id="SSF56047">
    <property type="entry name" value="Ribosomal protein S8"/>
    <property type="match status" value="1"/>
</dbReference>
<dbReference type="GO" id="GO:0019843">
    <property type="term" value="F:rRNA binding"/>
    <property type="evidence" value="ECO:0007669"/>
    <property type="project" value="UniProtKB-UniRule"/>
</dbReference>
<comment type="function">
    <text evidence="5">One of the primary rRNA binding proteins, it binds directly to 16S rRNA central domain where it helps coordinate assembly of the platform of the 30S subunit.</text>
</comment>
<dbReference type="Proteomes" id="UP000178170">
    <property type="component" value="Unassembled WGS sequence"/>
</dbReference>
<keyword evidence="2 5" id="KW-0689">Ribosomal protein</keyword>
<proteinExistence type="inferred from homology"/>
<keyword evidence="5" id="KW-0699">rRNA-binding</keyword>
<dbReference type="PANTHER" id="PTHR11758">
    <property type="entry name" value="40S RIBOSOMAL PROTEIN S15A"/>
    <property type="match status" value="1"/>
</dbReference>
<evidence type="ECO:0000256" key="5">
    <source>
        <dbReference type="HAMAP-Rule" id="MF_01302"/>
    </source>
</evidence>
<dbReference type="Pfam" id="PF00410">
    <property type="entry name" value="Ribosomal_S8"/>
    <property type="match status" value="1"/>
</dbReference>
<evidence type="ECO:0000256" key="2">
    <source>
        <dbReference type="ARBA" id="ARBA00022980"/>
    </source>
</evidence>
<dbReference type="GO" id="GO:0003735">
    <property type="term" value="F:structural constituent of ribosome"/>
    <property type="evidence" value="ECO:0007669"/>
    <property type="project" value="InterPro"/>
</dbReference>
<organism evidence="7 8">
    <name type="scientific">Candidatus Wildermuthbacteria bacterium RIFCSPHIGHO2_01_FULL_48_27b</name>
    <dbReference type="NCBI Taxonomy" id="1802447"/>
    <lineage>
        <taxon>Bacteria</taxon>
        <taxon>Candidatus Wildermuthiibacteriota</taxon>
    </lineage>
</organism>
<dbReference type="NCBIfam" id="NF001109">
    <property type="entry name" value="PRK00136.1"/>
    <property type="match status" value="1"/>
</dbReference>
<evidence type="ECO:0000313" key="8">
    <source>
        <dbReference type="Proteomes" id="UP000178170"/>
    </source>
</evidence>
<dbReference type="InterPro" id="IPR035987">
    <property type="entry name" value="Ribosomal_uS8_sf"/>
</dbReference>
<reference evidence="7 8" key="1">
    <citation type="journal article" date="2016" name="Nat. Commun.">
        <title>Thousands of microbial genomes shed light on interconnected biogeochemical processes in an aquifer system.</title>
        <authorList>
            <person name="Anantharaman K."/>
            <person name="Brown C.T."/>
            <person name="Hug L.A."/>
            <person name="Sharon I."/>
            <person name="Castelle C.J."/>
            <person name="Probst A.J."/>
            <person name="Thomas B.C."/>
            <person name="Singh A."/>
            <person name="Wilkins M.J."/>
            <person name="Karaoz U."/>
            <person name="Brodie E.L."/>
            <person name="Williams K.H."/>
            <person name="Hubbard S.S."/>
            <person name="Banfield J.F."/>
        </authorList>
    </citation>
    <scope>NUCLEOTIDE SEQUENCE [LARGE SCALE GENOMIC DNA]</scope>
</reference>
<evidence type="ECO:0000256" key="1">
    <source>
        <dbReference type="ARBA" id="ARBA00006471"/>
    </source>
</evidence>
<dbReference type="InterPro" id="IPR000630">
    <property type="entry name" value="Ribosomal_uS8"/>
</dbReference>
<evidence type="ECO:0000313" key="7">
    <source>
        <dbReference type="EMBL" id="OHA64680.1"/>
    </source>
</evidence>
<keyword evidence="3 5" id="KW-0687">Ribonucleoprotein</keyword>
<dbReference type="Gene3D" id="3.30.1370.30">
    <property type="match status" value="1"/>
</dbReference>
<evidence type="ECO:0000256" key="3">
    <source>
        <dbReference type="ARBA" id="ARBA00023274"/>
    </source>
</evidence>
<comment type="similarity">
    <text evidence="1 5 6">Belongs to the universal ribosomal protein uS8 family.</text>
</comment>
<evidence type="ECO:0000256" key="4">
    <source>
        <dbReference type="ARBA" id="ARBA00035258"/>
    </source>
</evidence>
<dbReference type="InterPro" id="IPR047863">
    <property type="entry name" value="Ribosomal_uS8_CS"/>
</dbReference>
<gene>
    <name evidence="5" type="primary">rpsH</name>
    <name evidence="7" type="ORF">A2843_00145</name>
</gene>
<dbReference type="HAMAP" id="MF_01302_B">
    <property type="entry name" value="Ribosomal_uS8_B"/>
    <property type="match status" value="1"/>
</dbReference>
<dbReference type="GO" id="GO:0005737">
    <property type="term" value="C:cytoplasm"/>
    <property type="evidence" value="ECO:0007669"/>
    <property type="project" value="UniProtKB-ARBA"/>
</dbReference>
<dbReference type="GO" id="GO:1990904">
    <property type="term" value="C:ribonucleoprotein complex"/>
    <property type="evidence" value="ECO:0007669"/>
    <property type="project" value="UniProtKB-KW"/>
</dbReference>
<dbReference type="AlphaFoldDB" id="A0A1G2QVR1"/>
<sequence>MQDPIADMLNRLVNAQAVKKETVEVPFSQIKYAIAKILEQKGFVKSVEFKGKRTKKLIDIVLLYPDGAPRIAGVKRISKPGQRVYAPTQRLRSIRSGLGIAIISTSKGLMTNKEARKEKVGGEVLCEIY</sequence>
<keyword evidence="5" id="KW-0694">RNA-binding</keyword>
<comment type="caution">
    <text evidence="7">The sequence shown here is derived from an EMBL/GenBank/DDBJ whole genome shotgun (WGS) entry which is preliminary data.</text>
</comment>
<dbReference type="GO" id="GO:0006412">
    <property type="term" value="P:translation"/>
    <property type="evidence" value="ECO:0007669"/>
    <property type="project" value="UniProtKB-UniRule"/>
</dbReference>
<dbReference type="Gene3D" id="3.30.1490.10">
    <property type="match status" value="1"/>
</dbReference>
<dbReference type="GO" id="GO:0005840">
    <property type="term" value="C:ribosome"/>
    <property type="evidence" value="ECO:0007669"/>
    <property type="project" value="UniProtKB-KW"/>
</dbReference>
<dbReference type="EMBL" id="MHTS01000009">
    <property type="protein sequence ID" value="OHA64680.1"/>
    <property type="molecule type" value="Genomic_DNA"/>
</dbReference>
<name>A0A1G2QVR1_9BACT</name>
<evidence type="ECO:0000256" key="6">
    <source>
        <dbReference type="RuleBase" id="RU003660"/>
    </source>
</evidence>
<accession>A0A1G2QVR1</accession>